<gene>
    <name evidence="2" type="ORF">O3G_MSEX001295</name>
</gene>
<dbReference type="SUPFAM" id="SSF53335">
    <property type="entry name" value="S-adenosyl-L-methionine-dependent methyltransferases"/>
    <property type="match status" value="1"/>
</dbReference>
<dbReference type="AlphaFoldDB" id="A0A922C953"/>
<reference evidence="2" key="1">
    <citation type="journal article" date="2016" name="Insect Biochem. Mol. Biol.">
        <title>Multifaceted biological insights from a draft genome sequence of the tobacco hornworm moth, Manduca sexta.</title>
        <authorList>
            <person name="Kanost M.R."/>
            <person name="Arrese E.L."/>
            <person name="Cao X."/>
            <person name="Chen Y.R."/>
            <person name="Chellapilla S."/>
            <person name="Goldsmith M.R."/>
            <person name="Grosse-Wilde E."/>
            <person name="Heckel D.G."/>
            <person name="Herndon N."/>
            <person name="Jiang H."/>
            <person name="Papanicolaou A."/>
            <person name="Qu J."/>
            <person name="Soulages J.L."/>
            <person name="Vogel H."/>
            <person name="Walters J."/>
            <person name="Waterhouse R.M."/>
            <person name="Ahn S.J."/>
            <person name="Almeida F.C."/>
            <person name="An C."/>
            <person name="Aqrawi P."/>
            <person name="Bretschneider A."/>
            <person name="Bryant W.B."/>
            <person name="Bucks S."/>
            <person name="Chao H."/>
            <person name="Chevignon G."/>
            <person name="Christen J.M."/>
            <person name="Clarke D.F."/>
            <person name="Dittmer N.T."/>
            <person name="Ferguson L.C.F."/>
            <person name="Garavelou S."/>
            <person name="Gordon K.H.J."/>
            <person name="Gunaratna R.T."/>
            <person name="Han Y."/>
            <person name="Hauser F."/>
            <person name="He Y."/>
            <person name="Heidel-Fischer H."/>
            <person name="Hirsh A."/>
            <person name="Hu Y."/>
            <person name="Jiang H."/>
            <person name="Kalra D."/>
            <person name="Klinner C."/>
            <person name="Konig C."/>
            <person name="Kovar C."/>
            <person name="Kroll A.R."/>
            <person name="Kuwar S.S."/>
            <person name="Lee S.L."/>
            <person name="Lehman R."/>
            <person name="Li K."/>
            <person name="Li Z."/>
            <person name="Liang H."/>
            <person name="Lovelace S."/>
            <person name="Lu Z."/>
            <person name="Mansfield J.H."/>
            <person name="McCulloch K.J."/>
            <person name="Mathew T."/>
            <person name="Morton B."/>
            <person name="Muzny D.M."/>
            <person name="Neunemann D."/>
            <person name="Ongeri F."/>
            <person name="Pauchet Y."/>
            <person name="Pu L.L."/>
            <person name="Pyrousis I."/>
            <person name="Rao X.J."/>
            <person name="Redding A."/>
            <person name="Roesel C."/>
            <person name="Sanchez-Gracia A."/>
            <person name="Schaack S."/>
            <person name="Shukla A."/>
            <person name="Tetreau G."/>
            <person name="Wang Y."/>
            <person name="Xiong G.H."/>
            <person name="Traut W."/>
            <person name="Walsh T.K."/>
            <person name="Worley K.C."/>
            <person name="Wu D."/>
            <person name="Wu W."/>
            <person name="Wu Y.Q."/>
            <person name="Zhang X."/>
            <person name="Zou Z."/>
            <person name="Zucker H."/>
            <person name="Briscoe A.D."/>
            <person name="Burmester T."/>
            <person name="Clem R.J."/>
            <person name="Feyereisen R."/>
            <person name="Grimmelikhuijzen C.J.P."/>
            <person name="Hamodrakas S.J."/>
            <person name="Hansson B.S."/>
            <person name="Huguet E."/>
            <person name="Jermiin L.S."/>
            <person name="Lan Q."/>
            <person name="Lehman H.K."/>
            <person name="Lorenzen M."/>
            <person name="Merzendorfer H."/>
            <person name="Michalopoulos I."/>
            <person name="Morton D.B."/>
            <person name="Muthukrishnan S."/>
            <person name="Oakeshott J.G."/>
            <person name="Palmer W."/>
            <person name="Park Y."/>
            <person name="Passarelli A.L."/>
            <person name="Rozas J."/>
            <person name="Schwartz L.M."/>
            <person name="Smith W."/>
            <person name="Southgate A."/>
            <person name="Vilcinskas A."/>
            <person name="Vogt R."/>
            <person name="Wang P."/>
            <person name="Werren J."/>
            <person name="Yu X.Q."/>
            <person name="Zhou J.J."/>
            <person name="Brown S.J."/>
            <person name="Scherer S.E."/>
            <person name="Richards S."/>
            <person name="Blissard G.W."/>
        </authorList>
    </citation>
    <scope>NUCLEOTIDE SEQUENCE</scope>
</reference>
<comment type="similarity">
    <text evidence="1">Belongs to the UPF0585 family.</text>
</comment>
<proteinExistence type="inferred from homology"/>
<evidence type="ECO:0000313" key="2">
    <source>
        <dbReference type="EMBL" id="KAG6440450.1"/>
    </source>
</evidence>
<dbReference type="PANTHER" id="PTHR20974:SF0">
    <property type="entry name" value="UPF0585 PROTEIN CG18661"/>
    <property type="match status" value="1"/>
</dbReference>
<comment type="caution">
    <text evidence="2">The sequence shown here is derived from an EMBL/GenBank/DDBJ whole genome shotgun (WGS) entry which is preliminary data.</text>
</comment>
<dbReference type="Proteomes" id="UP000791440">
    <property type="component" value="Unassembled WGS sequence"/>
</dbReference>
<evidence type="ECO:0008006" key="4">
    <source>
        <dbReference type="Google" id="ProtNLM"/>
    </source>
</evidence>
<reference evidence="2" key="2">
    <citation type="submission" date="2020-12" db="EMBL/GenBank/DDBJ databases">
        <authorList>
            <person name="Kanost M."/>
        </authorList>
    </citation>
    <scope>NUCLEOTIDE SEQUENCE</scope>
</reference>
<dbReference type="Gene3D" id="3.40.50.150">
    <property type="entry name" value="Vaccinia Virus protein VP39"/>
    <property type="match status" value="1"/>
</dbReference>
<accession>A0A922C953</accession>
<name>A0A922C953_MANSE</name>
<sequence>MSKTQDFACGFHDNESITNEKLIYPAASRNKESILQVLKRFLITDTENDDEENPLFVEIASGSGQHVAHFAPHFPNFKFQPTEVDSALLGSISYYAKHCPTKNILPPLHLDICNSLSQYGFKEESIDYIYNANMIHITPFECTIRLFENAGQYLKRDAFMITYGPYAKDGRLSPDSNIRFDATLRDIDPSYGVRDINDLTKLGEKNNLSLIDTIEMPSNNKTLIWKKN</sequence>
<evidence type="ECO:0000256" key="1">
    <source>
        <dbReference type="ARBA" id="ARBA00008308"/>
    </source>
</evidence>
<protein>
    <recommendedName>
        <fullName evidence="4">Methyltransferase-like 26</fullName>
    </recommendedName>
</protein>
<dbReference type="PANTHER" id="PTHR20974">
    <property type="entry name" value="UPF0585 PROTEIN CG18661"/>
    <property type="match status" value="1"/>
</dbReference>
<evidence type="ECO:0000313" key="3">
    <source>
        <dbReference type="Proteomes" id="UP000791440"/>
    </source>
</evidence>
<dbReference type="InterPro" id="IPR010342">
    <property type="entry name" value="DUF938"/>
</dbReference>
<dbReference type="Pfam" id="PF06080">
    <property type="entry name" value="DUF938"/>
    <property type="match status" value="1"/>
</dbReference>
<organism evidence="2 3">
    <name type="scientific">Manduca sexta</name>
    <name type="common">Tobacco hawkmoth</name>
    <name type="synonym">Tobacco hornworm</name>
    <dbReference type="NCBI Taxonomy" id="7130"/>
    <lineage>
        <taxon>Eukaryota</taxon>
        <taxon>Metazoa</taxon>
        <taxon>Ecdysozoa</taxon>
        <taxon>Arthropoda</taxon>
        <taxon>Hexapoda</taxon>
        <taxon>Insecta</taxon>
        <taxon>Pterygota</taxon>
        <taxon>Neoptera</taxon>
        <taxon>Endopterygota</taxon>
        <taxon>Lepidoptera</taxon>
        <taxon>Glossata</taxon>
        <taxon>Ditrysia</taxon>
        <taxon>Bombycoidea</taxon>
        <taxon>Sphingidae</taxon>
        <taxon>Sphinginae</taxon>
        <taxon>Sphingini</taxon>
        <taxon>Manduca</taxon>
    </lineage>
</organism>
<dbReference type="EMBL" id="JH668280">
    <property type="protein sequence ID" value="KAG6440450.1"/>
    <property type="molecule type" value="Genomic_DNA"/>
</dbReference>
<keyword evidence="3" id="KW-1185">Reference proteome</keyword>
<dbReference type="InterPro" id="IPR029063">
    <property type="entry name" value="SAM-dependent_MTases_sf"/>
</dbReference>